<dbReference type="Proteomes" id="UP001317963">
    <property type="component" value="Chromosome"/>
</dbReference>
<dbReference type="SUPFAM" id="SSF53649">
    <property type="entry name" value="Alkaline phosphatase-like"/>
    <property type="match status" value="1"/>
</dbReference>
<proteinExistence type="inferred from homology"/>
<sequence>MKLFNAPALLAAFACLAMGPLANANPKSVILIIGDGFDDQHVTMGRNYLSGQSGTLILDTMPFRGAVQVETVDAAGSAIYVADSANTATTLATGAVTIIGRVGKDRDDERVQTVLEAAAAVGYKTGIVSTASVTDATPAAFAAHVGVRACENPVSIRGGKKYGVTFEGCPRDLVENGGAGSIAEQLANANVDLILGGGMEHFAARFENNPSALDMTTEAGATVLTRKDQLDDRYVGRVVGLFAEDTMPVKWQGSNGRSAEDIERSWLNLAHEMIGSITQPDTIACVDNPSFEAIPPLETMTRFAIDHLSRDNEKGFFLTIESASIDKQSHVRDPCGSIGEIEQLERALSVVNDYAARNPDTLVIVTADHAQAAQIVPDPTLYTGLPIPVFSPGKVARVETPEGSLMRINYATNNIRSEEHTGANVPLFANEQGNAVLTPFMRQREIYQAMMQYLEL</sequence>
<keyword evidence="5" id="KW-1185">Reference proteome</keyword>
<evidence type="ECO:0000256" key="3">
    <source>
        <dbReference type="SAM" id="SignalP"/>
    </source>
</evidence>
<feature type="chain" id="PRO_5046840675" evidence="3">
    <location>
        <begin position="25"/>
        <end position="456"/>
    </location>
</feature>
<keyword evidence="1" id="KW-0597">Phosphoprotein</keyword>
<protein>
    <submittedName>
        <fullName evidence="4">Alkaline phosphatase</fullName>
    </submittedName>
</protein>
<dbReference type="PANTHER" id="PTHR11596:SF5">
    <property type="entry name" value="ALKALINE PHOSPHATASE"/>
    <property type="match status" value="1"/>
</dbReference>
<dbReference type="Pfam" id="PF00245">
    <property type="entry name" value="Alk_phosphatase"/>
    <property type="match status" value="1"/>
</dbReference>
<dbReference type="EMBL" id="CP036501">
    <property type="protein sequence ID" value="UZP74672.1"/>
    <property type="molecule type" value="Genomic_DNA"/>
</dbReference>
<dbReference type="SMART" id="SM00098">
    <property type="entry name" value="alkPPc"/>
    <property type="match status" value="1"/>
</dbReference>
<dbReference type="Gene3D" id="3.40.720.10">
    <property type="entry name" value="Alkaline Phosphatase, subunit A"/>
    <property type="match status" value="1"/>
</dbReference>
<feature type="signal peptide" evidence="3">
    <location>
        <begin position="1"/>
        <end position="24"/>
    </location>
</feature>
<gene>
    <name evidence="4" type="ORF">E0F26_07940</name>
</gene>
<dbReference type="CDD" id="cd16012">
    <property type="entry name" value="ALP"/>
    <property type="match status" value="1"/>
</dbReference>
<evidence type="ECO:0000256" key="2">
    <source>
        <dbReference type="RuleBase" id="RU003946"/>
    </source>
</evidence>
<dbReference type="RefSeq" id="WP_279241132.1">
    <property type="nucleotide sequence ID" value="NZ_CP036501.1"/>
</dbReference>
<dbReference type="InterPro" id="IPR017850">
    <property type="entry name" value="Alkaline_phosphatase_core_sf"/>
</dbReference>
<evidence type="ECO:0000256" key="1">
    <source>
        <dbReference type="ARBA" id="ARBA00022553"/>
    </source>
</evidence>
<evidence type="ECO:0000313" key="5">
    <source>
        <dbReference type="Proteomes" id="UP001317963"/>
    </source>
</evidence>
<reference evidence="4 5" key="1">
    <citation type="submission" date="2019-02" db="EMBL/GenBank/DDBJ databases">
        <title>Halieaceae_genomes.</title>
        <authorList>
            <person name="Li S.-H."/>
        </authorList>
    </citation>
    <scope>NUCLEOTIDE SEQUENCE [LARGE SCALE GENOMIC DNA]</scope>
    <source>
        <strain evidence="4 5">JH123</strain>
    </source>
</reference>
<comment type="similarity">
    <text evidence="2">Belongs to the alkaline phosphatase family.</text>
</comment>
<name>A0ABY6Q5Z4_9GAMM</name>
<dbReference type="InterPro" id="IPR001952">
    <property type="entry name" value="Alkaline_phosphatase"/>
</dbReference>
<dbReference type="PANTHER" id="PTHR11596">
    <property type="entry name" value="ALKALINE PHOSPHATASE"/>
    <property type="match status" value="1"/>
</dbReference>
<organism evidence="4 5">
    <name type="scientific">Candidatus Paraluminiphilus aquimaris</name>
    <dbReference type="NCBI Taxonomy" id="2518994"/>
    <lineage>
        <taxon>Bacteria</taxon>
        <taxon>Pseudomonadati</taxon>
        <taxon>Pseudomonadota</taxon>
        <taxon>Gammaproteobacteria</taxon>
        <taxon>Cellvibrionales</taxon>
        <taxon>Halieaceae</taxon>
        <taxon>Candidatus Paraluminiphilus</taxon>
    </lineage>
</organism>
<accession>A0ABY6Q5Z4</accession>
<dbReference type="PROSITE" id="PS51257">
    <property type="entry name" value="PROKAR_LIPOPROTEIN"/>
    <property type="match status" value="1"/>
</dbReference>
<dbReference type="PRINTS" id="PR00113">
    <property type="entry name" value="ALKPHPHTASE"/>
</dbReference>
<evidence type="ECO:0000313" key="4">
    <source>
        <dbReference type="EMBL" id="UZP74672.1"/>
    </source>
</evidence>
<keyword evidence="3" id="KW-0732">Signal</keyword>